<keyword evidence="2" id="KW-1185">Reference proteome</keyword>
<dbReference type="HOGENOM" id="CLU_1831299_0_0_11"/>
<reference evidence="1 2" key="1">
    <citation type="journal article" date="2013" name="Genome Announc.">
        <title>Draft genome sequence of an Actinobacterium, Brachybacterium muris strain UCD-AY4.</title>
        <authorList>
            <person name="Lo J.R."/>
            <person name="Lang J.M."/>
            <person name="Darling A.E."/>
            <person name="Eisen J.A."/>
            <person name="Coil D.A."/>
        </authorList>
    </citation>
    <scope>NUCLEOTIDE SEQUENCE [LARGE SCALE GENOMIC DNA]</scope>
    <source>
        <strain evidence="1 2">UCD-AY4</strain>
    </source>
</reference>
<dbReference type="AlphaFoldDB" id="A0A022KV41"/>
<sequence length="151" mass="16349">MTGAADPLMAREKRSAHLIDDLARIEVFSPLDLAAPWSANSLNGLEGGMLERWASLDDLPDAVVVQYEMFLGEGLRRLFGGSWVRLEASLVEGAVLGVGGEERGSTGWGIDYGDDRGIDVVSSLLPTAFHLRTGTWWSSTFEVTASLPRRG</sequence>
<protein>
    <submittedName>
        <fullName evidence="1">Uncharacterized protein</fullName>
    </submittedName>
</protein>
<proteinExistence type="predicted"/>
<accession>A0A022KV41</accession>
<evidence type="ECO:0000313" key="1">
    <source>
        <dbReference type="EMBL" id="EYT49758.1"/>
    </source>
</evidence>
<gene>
    <name evidence="1" type="ORF">D641_0106715</name>
</gene>
<dbReference type="EMBL" id="AORC01000007">
    <property type="protein sequence ID" value="EYT49758.1"/>
    <property type="molecule type" value="Genomic_DNA"/>
</dbReference>
<name>A0A022KV41_9MICO</name>
<comment type="caution">
    <text evidence="1">The sequence shown here is derived from an EMBL/GenBank/DDBJ whole genome shotgun (WGS) entry which is preliminary data.</text>
</comment>
<dbReference type="Proteomes" id="UP000019754">
    <property type="component" value="Unassembled WGS sequence"/>
</dbReference>
<evidence type="ECO:0000313" key="2">
    <source>
        <dbReference type="Proteomes" id="UP000019754"/>
    </source>
</evidence>
<organism evidence="1 2">
    <name type="scientific">Brachybacterium muris UCD-AY4</name>
    <dbReference type="NCBI Taxonomy" id="1249481"/>
    <lineage>
        <taxon>Bacteria</taxon>
        <taxon>Bacillati</taxon>
        <taxon>Actinomycetota</taxon>
        <taxon>Actinomycetes</taxon>
        <taxon>Micrococcales</taxon>
        <taxon>Dermabacteraceae</taxon>
        <taxon>Brachybacterium</taxon>
    </lineage>
</organism>
<dbReference type="RefSeq" id="WP_017824879.1">
    <property type="nucleotide sequence ID" value="NZ_KB403093.1"/>
</dbReference>
<dbReference type="OrthoDB" id="7688673at2"/>